<dbReference type="Proteomes" id="UP000678393">
    <property type="component" value="Unassembled WGS sequence"/>
</dbReference>
<accession>A0A8S4A390</accession>
<dbReference type="OrthoDB" id="6514358at2759"/>
<dbReference type="EMBL" id="CAJHNH020008499">
    <property type="protein sequence ID" value="CAG5136169.1"/>
    <property type="molecule type" value="Genomic_DNA"/>
</dbReference>
<feature type="signal peptide" evidence="1">
    <location>
        <begin position="1"/>
        <end position="26"/>
    </location>
</feature>
<dbReference type="AlphaFoldDB" id="A0A8S4A390"/>
<keyword evidence="3" id="KW-1185">Reference proteome</keyword>
<name>A0A8S4A390_9EUPU</name>
<gene>
    <name evidence="2" type="ORF">CUNI_LOCUS21727</name>
</gene>
<sequence>MSRASSARTGCLAILWCICACVPVKAGYRSIYMTNHCSMVVSIEASLLLELTPPDSLGHGRGGEFLHCDVDILAPRDSRILVHVQRLGISPVSDHSDRLQLYEGSPSNTRLTPIKGLYGRLDRPLSISDIPGSKVKDYKTSSNKLKVDYLGKPTRATPGFQLIITAVQGQ</sequence>
<comment type="caution">
    <text evidence="2">The sequence shown here is derived from an EMBL/GenBank/DDBJ whole genome shotgun (WGS) entry which is preliminary data.</text>
</comment>
<feature type="chain" id="PRO_5035795890" evidence="1">
    <location>
        <begin position="27"/>
        <end position="170"/>
    </location>
</feature>
<proteinExistence type="predicted"/>
<keyword evidence="1" id="KW-0732">Signal</keyword>
<evidence type="ECO:0000313" key="2">
    <source>
        <dbReference type="EMBL" id="CAG5136169.1"/>
    </source>
</evidence>
<protein>
    <submittedName>
        <fullName evidence="2">Uncharacterized protein</fullName>
    </submittedName>
</protein>
<organism evidence="2 3">
    <name type="scientific">Candidula unifasciata</name>
    <dbReference type="NCBI Taxonomy" id="100452"/>
    <lineage>
        <taxon>Eukaryota</taxon>
        <taxon>Metazoa</taxon>
        <taxon>Spiralia</taxon>
        <taxon>Lophotrochozoa</taxon>
        <taxon>Mollusca</taxon>
        <taxon>Gastropoda</taxon>
        <taxon>Heterobranchia</taxon>
        <taxon>Euthyneura</taxon>
        <taxon>Panpulmonata</taxon>
        <taxon>Eupulmonata</taxon>
        <taxon>Stylommatophora</taxon>
        <taxon>Helicina</taxon>
        <taxon>Helicoidea</taxon>
        <taxon>Geomitridae</taxon>
        <taxon>Candidula</taxon>
    </lineage>
</organism>
<evidence type="ECO:0000313" key="3">
    <source>
        <dbReference type="Proteomes" id="UP000678393"/>
    </source>
</evidence>
<reference evidence="2" key="1">
    <citation type="submission" date="2021-04" db="EMBL/GenBank/DDBJ databases">
        <authorList>
            <consortium name="Molecular Ecology Group"/>
        </authorList>
    </citation>
    <scope>NUCLEOTIDE SEQUENCE</scope>
</reference>
<evidence type="ECO:0000256" key="1">
    <source>
        <dbReference type="SAM" id="SignalP"/>
    </source>
</evidence>